<proteinExistence type="inferred from homology"/>
<comment type="function">
    <text evidence="5">The coatomer is a cytosolic protein complex that binds to dilysine motifs and reversibly associates with Golgi non-clathrin-coated vesicles, which further mediate biosynthetic protein transport from the ER, via the Golgi up to the trans Golgi network. Coatomer complex is required for budding from Golgi membranes, and is essential for the retrograde Golgi-to-ER transport of dilysine-tagged proteins.</text>
</comment>
<evidence type="ECO:0000256" key="6">
    <source>
        <dbReference type="RuleBase" id="RU366052"/>
    </source>
</evidence>
<comment type="subunit">
    <text evidence="5">Oligomeric complex that consists of at least the alpha, beta, beta', gamma, delta, epsilon and zeta subunits.</text>
</comment>
<keyword evidence="5" id="KW-0333">Golgi apparatus</keyword>
<keyword evidence="5" id="KW-0968">Cytoplasmic vesicle</keyword>
<reference evidence="8" key="1">
    <citation type="submission" date="2023-10" db="EMBL/GenBank/DDBJ databases">
        <authorList>
            <person name="Chen Y."/>
            <person name="Shah S."/>
            <person name="Dougan E. K."/>
            <person name="Thang M."/>
            <person name="Chan C."/>
        </authorList>
    </citation>
    <scope>NUCLEOTIDE SEQUENCE [LARGE SCALE GENOMIC DNA]</scope>
</reference>
<comment type="caution">
    <text evidence="8">The sequence shown here is derived from an EMBL/GenBank/DDBJ whole genome shotgun (WGS) entry which is preliminary data.</text>
</comment>
<gene>
    <name evidence="8" type="ORF">PCOR1329_LOCUS51741</name>
</gene>
<keyword evidence="2 5" id="KW-0813">Transport</keyword>
<protein>
    <recommendedName>
        <fullName evidence="5">Coatomer subunit delta</fullName>
    </recommendedName>
</protein>
<evidence type="ECO:0000313" key="8">
    <source>
        <dbReference type="EMBL" id="CAK0863642.1"/>
    </source>
</evidence>
<dbReference type="PANTHER" id="PTHR10121:SF0">
    <property type="entry name" value="COATOMER SUBUNIT DELTA"/>
    <property type="match status" value="1"/>
</dbReference>
<dbReference type="EMBL" id="CAUYUJ010016282">
    <property type="protein sequence ID" value="CAK0863642.1"/>
    <property type="molecule type" value="Genomic_DNA"/>
</dbReference>
<keyword evidence="4 5" id="KW-0653">Protein transport</keyword>
<organism evidence="8 9">
    <name type="scientific">Prorocentrum cordatum</name>
    <dbReference type="NCBI Taxonomy" id="2364126"/>
    <lineage>
        <taxon>Eukaryota</taxon>
        <taxon>Sar</taxon>
        <taxon>Alveolata</taxon>
        <taxon>Dinophyceae</taxon>
        <taxon>Prorocentrales</taxon>
        <taxon>Prorocentraceae</taxon>
        <taxon>Prorocentrum</taxon>
    </lineage>
</organism>
<evidence type="ECO:0000256" key="3">
    <source>
        <dbReference type="ARBA" id="ARBA00022490"/>
    </source>
</evidence>
<keyword evidence="5" id="KW-0931">ER-Golgi transport</keyword>
<dbReference type="Proteomes" id="UP001189429">
    <property type="component" value="Unassembled WGS sequence"/>
</dbReference>
<evidence type="ECO:0000313" key="9">
    <source>
        <dbReference type="Proteomes" id="UP001189429"/>
    </source>
</evidence>
<evidence type="ECO:0000256" key="7">
    <source>
        <dbReference type="SAM" id="SignalP"/>
    </source>
</evidence>
<sequence>MPATTLLFLFVSAASITPAEGKCEVSAKSGRLEWGAAEMVVLSAAIVTTGKTLLARQFVEMTRLRIEGLISAFQKLVDTGKDHTFIETETVRYVYQPIEAMQLVLVTNKSSNILEETLRRCG</sequence>
<dbReference type="InterPro" id="IPR027059">
    <property type="entry name" value="Coatomer_dsu"/>
</dbReference>
<comment type="similarity">
    <text evidence="1 5">Belongs to the adaptor complexes medium subunit family. Delta-COP subfamily.</text>
</comment>
<evidence type="ECO:0000256" key="5">
    <source>
        <dbReference type="RuleBase" id="RU364018"/>
    </source>
</evidence>
<name>A0ABN9UVT8_9DINO</name>
<evidence type="ECO:0000256" key="4">
    <source>
        <dbReference type="ARBA" id="ARBA00022927"/>
    </source>
</evidence>
<accession>A0ABN9UVT8</accession>
<evidence type="ECO:0000256" key="2">
    <source>
        <dbReference type="ARBA" id="ARBA00022448"/>
    </source>
</evidence>
<keyword evidence="7" id="KW-0732">Signal</keyword>
<dbReference type="InterPro" id="IPR011012">
    <property type="entry name" value="Longin-like_dom_sf"/>
</dbReference>
<evidence type="ECO:0000256" key="1">
    <source>
        <dbReference type="ARBA" id="ARBA00010516"/>
    </source>
</evidence>
<dbReference type="SUPFAM" id="SSF64356">
    <property type="entry name" value="SNARE-like"/>
    <property type="match status" value="1"/>
</dbReference>
<keyword evidence="9" id="KW-1185">Reference proteome</keyword>
<keyword evidence="3 5" id="KW-0963">Cytoplasm</keyword>
<feature type="signal peptide" evidence="7">
    <location>
        <begin position="1"/>
        <end position="21"/>
    </location>
</feature>
<comment type="subcellular location">
    <subcellularLocation>
        <location evidence="5 6">Cytoplasm</location>
    </subcellularLocation>
    <subcellularLocation>
        <location evidence="5 6">Cytoplasmic vesicle</location>
        <location evidence="5 6">COPI-coated vesicle membrane</location>
        <topology evidence="5 6">Peripheral membrane protein</topology>
        <orientation evidence="5 6">Cytoplasmic side</orientation>
    </subcellularLocation>
    <subcellularLocation>
        <location evidence="5 6">Golgi apparatus membrane</location>
        <topology evidence="5 6">Peripheral membrane protein</topology>
        <orientation evidence="5 6">Cytoplasmic side</orientation>
    </subcellularLocation>
</comment>
<dbReference type="PANTHER" id="PTHR10121">
    <property type="entry name" value="COATOMER SUBUNIT DELTA"/>
    <property type="match status" value="1"/>
</dbReference>
<feature type="chain" id="PRO_5047044308" description="Coatomer subunit delta" evidence="7">
    <location>
        <begin position="22"/>
        <end position="122"/>
    </location>
</feature>
<keyword evidence="5" id="KW-0472">Membrane</keyword>